<evidence type="ECO:0000313" key="4">
    <source>
        <dbReference type="EMBL" id="CCM65384.1"/>
    </source>
</evidence>
<evidence type="ECO:0000256" key="1">
    <source>
        <dbReference type="ARBA" id="ARBA00022690"/>
    </source>
</evidence>
<feature type="region of interest" description="Disordered" evidence="3">
    <location>
        <begin position="28"/>
        <end position="47"/>
    </location>
</feature>
<protein>
    <recommendedName>
        <fullName evidence="6">Proteinase inhibitor I42 chagasin domain-containing protein</fullName>
    </recommendedName>
</protein>
<sequence>MSPMIEDSIDRSQSNSSDRLEVCEPRVSGRVKPMATSEVTDAEDGTAIDADVGDTILLAGLDDPTTGYRWELEPVTGVSIVLDEAGYETSSGEAGSGGVATDPERRRRRNDRDRPKAMAAMGRRRLHPQPLHRDSRRAVGLTALVPRHNRTTGVGVTLSIMEPSPS</sequence>
<evidence type="ECO:0000256" key="3">
    <source>
        <dbReference type="SAM" id="MobiDB-lite"/>
    </source>
</evidence>
<evidence type="ECO:0000256" key="2">
    <source>
        <dbReference type="ARBA" id="ARBA00022704"/>
    </source>
</evidence>
<dbReference type="InterPro" id="IPR036331">
    <property type="entry name" value="Chagasin-like_sf"/>
</dbReference>
<comment type="caution">
    <text evidence="4">The sequence shown here is derived from an EMBL/GenBank/DDBJ whole genome shotgun (WGS) entry which is preliminary data.</text>
</comment>
<gene>
    <name evidence="4" type="ORF">BN381_70083</name>
</gene>
<dbReference type="EMBL" id="CANL01000067">
    <property type="protein sequence ID" value="CCM65384.1"/>
    <property type="molecule type" value="Genomic_DNA"/>
</dbReference>
<organism evidence="4 5">
    <name type="scientific">Candidatus Neomicrothrix parvicella RN1</name>
    <dbReference type="NCBI Taxonomy" id="1229780"/>
    <lineage>
        <taxon>Bacteria</taxon>
        <taxon>Bacillati</taxon>
        <taxon>Actinomycetota</taxon>
        <taxon>Acidimicrobiia</taxon>
        <taxon>Acidimicrobiales</taxon>
        <taxon>Microthrixaceae</taxon>
        <taxon>Candidatus Neomicrothrix</taxon>
    </lineage>
</organism>
<dbReference type="SUPFAM" id="SSF141066">
    <property type="entry name" value="ICP-like"/>
    <property type="match status" value="1"/>
</dbReference>
<dbReference type="RefSeq" id="WP_012230054.1">
    <property type="nucleotide sequence ID" value="NZ_HG422565.1"/>
</dbReference>
<keyword evidence="5" id="KW-1185">Reference proteome</keyword>
<reference evidence="4 5" key="1">
    <citation type="journal article" date="2013" name="ISME J.">
        <title>Metabolic model for the filamentous 'Candidatus Microthrix parvicella' based on genomic and metagenomic analyses.</title>
        <authorList>
            <person name="Jon McIlroy S."/>
            <person name="Kristiansen R."/>
            <person name="Albertsen M."/>
            <person name="Michael Karst S."/>
            <person name="Rossetti S."/>
            <person name="Lund Nielsen J."/>
            <person name="Tandoi V."/>
            <person name="James Seviour R."/>
            <person name="Nielsen P.H."/>
        </authorList>
    </citation>
    <scope>NUCLEOTIDE SEQUENCE [LARGE SCALE GENOMIC DNA]</scope>
    <source>
        <strain evidence="4 5">RN1</strain>
    </source>
</reference>
<feature type="region of interest" description="Disordered" evidence="3">
    <location>
        <begin position="86"/>
        <end position="122"/>
    </location>
</feature>
<dbReference type="HOGENOM" id="CLU_1599715_0_0_11"/>
<dbReference type="Proteomes" id="UP000018291">
    <property type="component" value="Unassembled WGS sequence"/>
</dbReference>
<name>R4Z395_9ACTN</name>
<evidence type="ECO:0008006" key="6">
    <source>
        <dbReference type="Google" id="ProtNLM"/>
    </source>
</evidence>
<evidence type="ECO:0000313" key="5">
    <source>
        <dbReference type="Proteomes" id="UP000018291"/>
    </source>
</evidence>
<keyword evidence="1" id="KW-0646">Protease inhibitor</keyword>
<accession>R4Z395</accession>
<dbReference type="Gene3D" id="2.60.40.2020">
    <property type="match status" value="1"/>
</dbReference>
<keyword evidence="2" id="KW-0789">Thiol protease inhibitor</keyword>
<dbReference type="GO" id="GO:0004869">
    <property type="term" value="F:cysteine-type endopeptidase inhibitor activity"/>
    <property type="evidence" value="ECO:0007669"/>
    <property type="project" value="UniProtKB-KW"/>
</dbReference>
<feature type="compositionally biased region" description="Basic and acidic residues" evidence="3">
    <location>
        <begin position="102"/>
        <end position="116"/>
    </location>
</feature>
<dbReference type="AlphaFoldDB" id="R4Z395"/>
<dbReference type="OrthoDB" id="3556586at2"/>
<proteinExistence type="predicted"/>
<feature type="region of interest" description="Disordered" evidence="3">
    <location>
        <begin position="1"/>
        <end position="23"/>
    </location>
</feature>